<reference evidence="3" key="1">
    <citation type="submission" date="2016-06" db="UniProtKB">
        <authorList>
            <consortium name="WormBaseParasite"/>
        </authorList>
    </citation>
    <scope>IDENTIFICATION</scope>
</reference>
<evidence type="ECO:0000313" key="2">
    <source>
        <dbReference type="Proteomes" id="UP000272942"/>
    </source>
</evidence>
<dbReference type="Proteomes" id="UP000272942">
    <property type="component" value="Unassembled WGS sequence"/>
</dbReference>
<evidence type="ECO:0000313" key="1">
    <source>
        <dbReference type="EMBL" id="VDP84346.1"/>
    </source>
</evidence>
<dbReference type="AlphaFoldDB" id="A0A183APJ1"/>
<dbReference type="EMBL" id="UZAN01046586">
    <property type="protein sequence ID" value="VDP84346.1"/>
    <property type="molecule type" value="Genomic_DNA"/>
</dbReference>
<dbReference type="Gene3D" id="3.30.1220.10">
    <property type="entry name" value="CobW-like, C-terminal domain"/>
    <property type="match status" value="1"/>
</dbReference>
<evidence type="ECO:0000313" key="3">
    <source>
        <dbReference type="WBParaSite" id="ECPE_0000890401-mRNA-1"/>
    </source>
</evidence>
<proteinExistence type="predicted"/>
<reference evidence="1 2" key="2">
    <citation type="submission" date="2018-11" db="EMBL/GenBank/DDBJ databases">
        <authorList>
            <consortium name="Pathogen Informatics"/>
        </authorList>
    </citation>
    <scope>NUCLEOTIDE SEQUENCE [LARGE SCALE GENOMIC DNA]</scope>
    <source>
        <strain evidence="1 2">Egypt</strain>
    </source>
</reference>
<sequence length="106" mass="11575">MLSLHSPCLEAFMPPSASGQSHLDQSISTVTIELPNRICRIAFENVIESLLWEKNVMNADGQPMAIMRLKAISKAGGGSQWKVSVLHSENNLTVPATMEHSISNVM</sequence>
<keyword evidence="2" id="KW-1185">Reference proteome</keyword>
<protein>
    <submittedName>
        <fullName evidence="3">Checkpoint protein HUS1</fullName>
    </submittedName>
</protein>
<dbReference type="WBParaSite" id="ECPE_0000890401-mRNA-1">
    <property type="protein sequence ID" value="ECPE_0000890401-mRNA-1"/>
    <property type="gene ID" value="ECPE_0000890401"/>
</dbReference>
<accession>A0A183APJ1</accession>
<dbReference type="OrthoDB" id="258627at2759"/>
<name>A0A183APJ1_9TREM</name>
<dbReference type="InterPro" id="IPR036627">
    <property type="entry name" value="CobW-likC_sf"/>
</dbReference>
<gene>
    <name evidence="1" type="ORF">ECPE_LOCUS8876</name>
</gene>
<organism evidence="3">
    <name type="scientific">Echinostoma caproni</name>
    <dbReference type="NCBI Taxonomy" id="27848"/>
    <lineage>
        <taxon>Eukaryota</taxon>
        <taxon>Metazoa</taxon>
        <taxon>Spiralia</taxon>
        <taxon>Lophotrochozoa</taxon>
        <taxon>Platyhelminthes</taxon>
        <taxon>Trematoda</taxon>
        <taxon>Digenea</taxon>
        <taxon>Plagiorchiida</taxon>
        <taxon>Echinostomata</taxon>
        <taxon>Echinostomatoidea</taxon>
        <taxon>Echinostomatidae</taxon>
        <taxon>Echinostoma</taxon>
    </lineage>
</organism>